<gene>
    <name evidence="1" type="ORF">HD556DRAFT_1445552</name>
</gene>
<organism evidence="1 2">
    <name type="scientific">Suillus plorans</name>
    <dbReference type="NCBI Taxonomy" id="116603"/>
    <lineage>
        <taxon>Eukaryota</taxon>
        <taxon>Fungi</taxon>
        <taxon>Dikarya</taxon>
        <taxon>Basidiomycota</taxon>
        <taxon>Agaricomycotina</taxon>
        <taxon>Agaricomycetes</taxon>
        <taxon>Agaricomycetidae</taxon>
        <taxon>Boletales</taxon>
        <taxon>Suillineae</taxon>
        <taxon>Suillaceae</taxon>
        <taxon>Suillus</taxon>
    </lineage>
</organism>
<dbReference type="EMBL" id="JABBWE010000045">
    <property type="protein sequence ID" value="KAG1791026.1"/>
    <property type="molecule type" value="Genomic_DNA"/>
</dbReference>
<dbReference type="OrthoDB" id="2659593at2759"/>
<protein>
    <submittedName>
        <fullName evidence="1">Uncharacterized protein</fullName>
    </submittedName>
</protein>
<dbReference type="Proteomes" id="UP000719766">
    <property type="component" value="Unassembled WGS sequence"/>
</dbReference>
<evidence type="ECO:0000313" key="1">
    <source>
        <dbReference type="EMBL" id="KAG1791026.1"/>
    </source>
</evidence>
<name>A0A9P7ALJ9_9AGAM</name>
<dbReference type="AlphaFoldDB" id="A0A9P7ALJ9"/>
<proteinExistence type="predicted"/>
<dbReference type="GeneID" id="64600719"/>
<comment type="caution">
    <text evidence="1">The sequence shown here is derived from an EMBL/GenBank/DDBJ whole genome shotgun (WGS) entry which is preliminary data.</text>
</comment>
<sequence length="210" mass="23936">MSLTRASTDTLHVDTVYDENGLSLASLCLSIRFVGNIQSQLQNPPTFIPLKVSIHIPEAYASQISPIVECISLHVALSGRPSLNSLPEGSFPFFPLAPSFNHLNGRTWAVLADTIQDWLVNNISLTRLDVWLWGREFFWMAFVAAFPGFPHREWPLWDPKIGMEGEFITYWMSDFGSGSERSPDNIWTGVWRKFHDLATMLYPLPLFQEY</sequence>
<accession>A0A9P7ALJ9</accession>
<reference evidence="1" key="1">
    <citation type="journal article" date="2020" name="New Phytol.">
        <title>Comparative genomics reveals dynamic genome evolution in host specialist ectomycorrhizal fungi.</title>
        <authorList>
            <person name="Lofgren L.A."/>
            <person name="Nguyen N.H."/>
            <person name="Vilgalys R."/>
            <person name="Ruytinx J."/>
            <person name="Liao H.L."/>
            <person name="Branco S."/>
            <person name="Kuo A."/>
            <person name="LaButti K."/>
            <person name="Lipzen A."/>
            <person name="Andreopoulos W."/>
            <person name="Pangilinan J."/>
            <person name="Riley R."/>
            <person name="Hundley H."/>
            <person name="Na H."/>
            <person name="Barry K."/>
            <person name="Grigoriev I.V."/>
            <person name="Stajich J.E."/>
            <person name="Kennedy P.G."/>
        </authorList>
    </citation>
    <scope>NUCLEOTIDE SEQUENCE</scope>
    <source>
        <strain evidence="1">S12</strain>
    </source>
</reference>
<dbReference type="RefSeq" id="XP_041157936.1">
    <property type="nucleotide sequence ID" value="XM_041306955.1"/>
</dbReference>
<keyword evidence="2" id="KW-1185">Reference proteome</keyword>
<evidence type="ECO:0000313" key="2">
    <source>
        <dbReference type="Proteomes" id="UP000719766"/>
    </source>
</evidence>